<gene>
    <name evidence="9" type="ORF">HXK26_00590</name>
</gene>
<protein>
    <recommendedName>
        <fullName evidence="1">site-specific DNA-methyltransferase (adenine-specific)</fullName>
        <ecNumber evidence="1">2.1.1.72</ecNumber>
    </recommendedName>
</protein>
<dbReference type="InterPro" id="IPR046818">
    <property type="entry name" value="MmeI_C"/>
</dbReference>
<comment type="catalytic activity">
    <reaction evidence="4">
        <text>a 2'-deoxyadenosine in DNA + S-adenosyl-L-methionine = an N(6)-methyl-2'-deoxyadenosine in DNA + S-adenosyl-L-homocysteine + H(+)</text>
        <dbReference type="Rhea" id="RHEA:15197"/>
        <dbReference type="Rhea" id="RHEA-COMP:12418"/>
        <dbReference type="Rhea" id="RHEA-COMP:12419"/>
        <dbReference type="ChEBI" id="CHEBI:15378"/>
        <dbReference type="ChEBI" id="CHEBI:57856"/>
        <dbReference type="ChEBI" id="CHEBI:59789"/>
        <dbReference type="ChEBI" id="CHEBI:90615"/>
        <dbReference type="ChEBI" id="CHEBI:90616"/>
        <dbReference type="EC" id="2.1.1.72"/>
    </reaction>
</comment>
<evidence type="ECO:0000256" key="2">
    <source>
        <dbReference type="ARBA" id="ARBA00022603"/>
    </source>
</evidence>
<dbReference type="PANTHER" id="PTHR33841">
    <property type="entry name" value="DNA METHYLTRANSFERASE YEEA-RELATED"/>
    <property type="match status" value="1"/>
</dbReference>
<comment type="caution">
    <text evidence="9">The sequence shown here is derived from an EMBL/GenBank/DDBJ whole genome shotgun (WGS) entry which is preliminary data.</text>
</comment>
<dbReference type="Proteomes" id="UP000698335">
    <property type="component" value="Unassembled WGS sequence"/>
</dbReference>
<keyword evidence="2 9" id="KW-0489">Methyltransferase</keyword>
<dbReference type="EC" id="2.1.1.72" evidence="1"/>
<dbReference type="SUPFAM" id="SSF53335">
    <property type="entry name" value="S-adenosyl-L-methionine-dependent methyltransferases"/>
    <property type="match status" value="1"/>
</dbReference>
<reference evidence="9" key="1">
    <citation type="submission" date="2020-04" db="EMBL/GenBank/DDBJ databases">
        <title>Deep metagenomics examines the oral microbiome during advanced dental caries in children, revealing novel taxa and co-occurrences with host molecules.</title>
        <authorList>
            <person name="Baker J.L."/>
            <person name="Morton J.T."/>
            <person name="Dinis M."/>
            <person name="Alvarez R."/>
            <person name="Tran N.C."/>
            <person name="Knight R."/>
            <person name="Edlund A."/>
        </authorList>
    </citation>
    <scope>NUCLEOTIDE SEQUENCE</scope>
    <source>
        <strain evidence="9">JCVI_38_bin.5</strain>
    </source>
</reference>
<evidence type="ECO:0000313" key="10">
    <source>
        <dbReference type="Proteomes" id="UP000698335"/>
    </source>
</evidence>
<dbReference type="InterPro" id="IPR046817">
    <property type="entry name" value="MmeI_N"/>
</dbReference>
<dbReference type="Pfam" id="PF20466">
    <property type="entry name" value="MmeI_TRD"/>
    <property type="match status" value="1"/>
</dbReference>
<feature type="domain" description="MmeI-like N-terminal" evidence="5">
    <location>
        <begin position="13"/>
        <end position="147"/>
    </location>
</feature>
<dbReference type="InterPro" id="IPR029063">
    <property type="entry name" value="SAM-dependent_MTases_sf"/>
</dbReference>
<dbReference type="Pfam" id="PF20464">
    <property type="entry name" value="MmeI_N"/>
    <property type="match status" value="1"/>
</dbReference>
<proteinExistence type="predicted"/>
<feature type="domain" description="MmeI-like C-terminal" evidence="7">
    <location>
        <begin position="780"/>
        <end position="856"/>
    </location>
</feature>
<dbReference type="GO" id="GO:0032259">
    <property type="term" value="P:methylation"/>
    <property type="evidence" value="ECO:0007669"/>
    <property type="project" value="UniProtKB-KW"/>
</dbReference>
<dbReference type="Pfam" id="PF20467">
    <property type="entry name" value="MmeI_C"/>
    <property type="match status" value="1"/>
</dbReference>
<dbReference type="EMBL" id="JABZGW010000008">
    <property type="protein sequence ID" value="MBF4807188.1"/>
    <property type="molecule type" value="Genomic_DNA"/>
</dbReference>
<dbReference type="GO" id="GO:0009007">
    <property type="term" value="F:site-specific DNA-methyltransferase (adenine-specific) activity"/>
    <property type="evidence" value="ECO:0007669"/>
    <property type="project" value="UniProtKB-EC"/>
</dbReference>
<accession>A0A930VYP1</accession>
<feature type="domain" description="MmeI-like DNA-methyltransferase" evidence="8">
    <location>
        <begin position="315"/>
        <end position="555"/>
    </location>
</feature>
<dbReference type="PANTHER" id="PTHR33841:SF1">
    <property type="entry name" value="DNA METHYLTRANSFERASE A"/>
    <property type="match status" value="1"/>
</dbReference>
<evidence type="ECO:0000256" key="3">
    <source>
        <dbReference type="ARBA" id="ARBA00022679"/>
    </source>
</evidence>
<dbReference type="InterPro" id="IPR046820">
    <property type="entry name" value="MmeI_TRD"/>
</dbReference>
<feature type="domain" description="MmeI-like target recognition" evidence="6">
    <location>
        <begin position="579"/>
        <end position="778"/>
    </location>
</feature>
<dbReference type="InterPro" id="IPR046816">
    <property type="entry name" value="MmeI_Mtase"/>
</dbReference>
<sequence>MQQDIRAIGSVSDSAEFFEGFLRAFDIPVSTIDRLKSTSSYDVNVGVRIGQQIFYLASEGSNLYSDLNILKKNNISSLKTRFAMIANATEVLVFDLRTEETLFSTKEDLYSHVDFFFPLRGREKPVVEENVAVNIKVSEKFAQLYNECRLNNTQTALTDISELICRTLFCCVIDSMGLLMTGDSSLYVFAQKYTDESGRDFSDFMASLYWAMKQPDHSNLPTHFRQVNYIDSRLFDKDISNISFTKNMRSLMLEIMSFDWSNVDPEILGSLIQSIIVPDDESITGNFTATTNVQKVIGPLFLNALYSEYEGCKNERAACIALIERIRKICVFDTSCGCGNFLLVSYKELNLLLSKIASSAGSTDMPLMPITNFYGIESNPFSCAIARMGLLFVVLQSKEASLSTIKTNIDILFSNSIVTANPTRIPWDSVCPGTSETYIIGNPSYKGARKRNDEQNADMDYVFSGHSNYKNLDYAACWFLLAAKYIHTHGGAYAFVTTNSLTQGEQVSLLWPKLFKYGVHIRFGHKAFKWRNDARNTTAVTVVIIGVVNNSDTRRCELYSQTVMTEPVQISPYLSPGSTLVQKRKRPISSLPYMIKGNMPYDGGYLLMDVTTKNHIVEQDRRVLQYMRRIVGSDEFINGIERWCFWITDDKADAALEIPIIKERADLVRDLRLGKADKSAQRLAAYPYRFREMHETTTNSLVIPSVSSENREYVPVGFVDKKTVVTNLAFVIYDCDPWIFGVVSSKMHNLWIKAVCGGLETRIRYSSELGYNTFPFPAITDEQKKDIRNCVNQVIAVREEEFDKTYAQMYKKDEMSDDLRFAHSMLDLQIERCYRDEPFVSDDERLDCLFELYEKIGE</sequence>
<evidence type="ECO:0000259" key="8">
    <source>
        <dbReference type="Pfam" id="PF20473"/>
    </source>
</evidence>
<name>A0A930VYP1_9ACTN</name>
<evidence type="ECO:0000256" key="4">
    <source>
        <dbReference type="ARBA" id="ARBA00047942"/>
    </source>
</evidence>
<evidence type="ECO:0000259" key="6">
    <source>
        <dbReference type="Pfam" id="PF20466"/>
    </source>
</evidence>
<evidence type="ECO:0000256" key="1">
    <source>
        <dbReference type="ARBA" id="ARBA00011900"/>
    </source>
</evidence>
<dbReference type="Gene3D" id="3.40.50.150">
    <property type="entry name" value="Vaccinia Virus protein VP39"/>
    <property type="match status" value="1"/>
</dbReference>
<evidence type="ECO:0000313" key="9">
    <source>
        <dbReference type="EMBL" id="MBF4807188.1"/>
    </source>
</evidence>
<organism evidence="9 10">
    <name type="scientific">Lancefieldella rimae</name>
    <dbReference type="NCBI Taxonomy" id="1383"/>
    <lineage>
        <taxon>Bacteria</taxon>
        <taxon>Bacillati</taxon>
        <taxon>Actinomycetota</taxon>
        <taxon>Coriobacteriia</taxon>
        <taxon>Coriobacteriales</taxon>
        <taxon>Atopobiaceae</taxon>
        <taxon>Lancefieldella</taxon>
    </lineage>
</organism>
<dbReference type="Pfam" id="PF20473">
    <property type="entry name" value="MmeI_Mtase"/>
    <property type="match status" value="1"/>
</dbReference>
<evidence type="ECO:0000259" key="7">
    <source>
        <dbReference type="Pfam" id="PF20467"/>
    </source>
</evidence>
<keyword evidence="3" id="KW-0808">Transferase</keyword>
<evidence type="ECO:0000259" key="5">
    <source>
        <dbReference type="Pfam" id="PF20464"/>
    </source>
</evidence>
<dbReference type="AlphaFoldDB" id="A0A930VYP1"/>
<dbReference type="InterPro" id="IPR050953">
    <property type="entry name" value="N4_N6_ade-DNA_methylase"/>
</dbReference>